<dbReference type="SUPFAM" id="SSF63411">
    <property type="entry name" value="LuxS/MPP-like metallohydrolase"/>
    <property type="match status" value="2"/>
</dbReference>
<dbReference type="InterPro" id="IPR050361">
    <property type="entry name" value="MPP/UQCRC_Complex"/>
</dbReference>
<dbReference type="InterPro" id="IPR011249">
    <property type="entry name" value="Metalloenz_LuxS/M16"/>
</dbReference>
<dbReference type="RefSeq" id="WP_380101336.1">
    <property type="nucleotide sequence ID" value="NZ_JBHRZG010000002.1"/>
</dbReference>
<feature type="domain" description="Peptidase M16 N-terminal" evidence="1">
    <location>
        <begin position="36"/>
        <end position="147"/>
    </location>
</feature>
<accession>A0ABV7Z6K7</accession>
<name>A0ABV7Z6K7_9DEIO</name>
<evidence type="ECO:0000259" key="1">
    <source>
        <dbReference type="Pfam" id="PF00675"/>
    </source>
</evidence>
<protein>
    <submittedName>
        <fullName evidence="3">M16 family metallopeptidase</fullName>
    </submittedName>
</protein>
<evidence type="ECO:0000313" key="4">
    <source>
        <dbReference type="Proteomes" id="UP001595803"/>
    </source>
</evidence>
<dbReference type="Pfam" id="PF00675">
    <property type="entry name" value="Peptidase_M16"/>
    <property type="match status" value="1"/>
</dbReference>
<gene>
    <name evidence="3" type="ORF">ACFOSB_02600</name>
</gene>
<feature type="domain" description="Peptidase M16 C-terminal" evidence="2">
    <location>
        <begin position="201"/>
        <end position="354"/>
    </location>
</feature>
<dbReference type="InterPro" id="IPR007863">
    <property type="entry name" value="Peptidase_M16_C"/>
</dbReference>
<dbReference type="PANTHER" id="PTHR11851:SF219">
    <property type="entry name" value="HYPOTHETICAL ZINC PROTEASE"/>
    <property type="match status" value="1"/>
</dbReference>
<reference evidence="4" key="1">
    <citation type="journal article" date="2019" name="Int. J. Syst. Evol. Microbiol.">
        <title>The Global Catalogue of Microorganisms (GCM) 10K type strain sequencing project: providing services to taxonomists for standard genome sequencing and annotation.</title>
        <authorList>
            <consortium name="The Broad Institute Genomics Platform"/>
            <consortium name="The Broad Institute Genome Sequencing Center for Infectious Disease"/>
            <person name="Wu L."/>
            <person name="Ma J."/>
        </authorList>
    </citation>
    <scope>NUCLEOTIDE SEQUENCE [LARGE SCALE GENOMIC DNA]</scope>
    <source>
        <strain evidence="4">CCTCC AB 2017081</strain>
    </source>
</reference>
<evidence type="ECO:0000259" key="2">
    <source>
        <dbReference type="Pfam" id="PF05193"/>
    </source>
</evidence>
<dbReference type="EMBL" id="JBHRZG010000002">
    <property type="protein sequence ID" value="MFC3831751.1"/>
    <property type="molecule type" value="Genomic_DNA"/>
</dbReference>
<comment type="caution">
    <text evidence="3">The sequence shown here is derived from an EMBL/GenBank/DDBJ whole genome shotgun (WGS) entry which is preliminary data.</text>
</comment>
<organism evidence="3 4">
    <name type="scientific">Deinococcus rufus</name>
    <dbReference type="NCBI Taxonomy" id="2136097"/>
    <lineage>
        <taxon>Bacteria</taxon>
        <taxon>Thermotogati</taxon>
        <taxon>Deinococcota</taxon>
        <taxon>Deinococci</taxon>
        <taxon>Deinococcales</taxon>
        <taxon>Deinococcaceae</taxon>
        <taxon>Deinococcus</taxon>
    </lineage>
</organism>
<dbReference type="Pfam" id="PF05193">
    <property type="entry name" value="Peptidase_M16_C"/>
    <property type="match status" value="1"/>
</dbReference>
<dbReference type="Proteomes" id="UP001595803">
    <property type="component" value="Unassembled WGS sequence"/>
</dbReference>
<keyword evidence="4" id="KW-1185">Reference proteome</keyword>
<proteinExistence type="predicted"/>
<dbReference type="InterPro" id="IPR011765">
    <property type="entry name" value="Pept_M16_N"/>
</dbReference>
<evidence type="ECO:0000313" key="3">
    <source>
        <dbReference type="EMBL" id="MFC3831751.1"/>
    </source>
</evidence>
<dbReference type="PANTHER" id="PTHR11851">
    <property type="entry name" value="METALLOPROTEASE"/>
    <property type="match status" value="1"/>
</dbReference>
<dbReference type="Gene3D" id="3.30.830.10">
    <property type="entry name" value="Metalloenzyme, LuxS/M16 peptidase-like"/>
    <property type="match status" value="2"/>
</dbReference>
<sequence length="426" mass="44281">MTAPALSETGPSETAVWTLPGGLRVAFERRRTAGFAFDLRLPTGSAHDPAGHEGTTGVLEEWLFKGAAGRDARALQDAFDDLGVRRGGGVGLEATRLSLGGLADDLDAALALTADVLNRPTLPADELPILTDLARQDLEALQDSPTDRLAVTSRALAFPPPAGSPFAGFGHPASGTVTGLAALTPGRLSAHLRRLGQAGGVLGLVADLEPGRALELVMARLGDLRPGASETVPAAYVPGVRAWLPDADAEQTHLSLTAPGVSPRDPDWLPWQVALGALSGGSASRLFHAVREERGLAYAVSASPVILGGQGFLATYAGSTPERAPETLDVLIAELARLPRGLTAAEFGRARSGLHASVTFGAEGLRARAGAMTRDVALFGRVRPLPELRAQLAALTLERVNAFLAGYDPVRDLSLVTLGPQELPHA</sequence>